<protein>
    <submittedName>
        <fullName evidence="1">Uncharacterized protein</fullName>
    </submittedName>
</protein>
<sequence>MAPRTHADILCIARFCMIQGLEAQFFSKETIRTHVKHHQIRSSYFFFFLKLIQADLTSPSTLL</sequence>
<evidence type="ECO:0000313" key="1">
    <source>
        <dbReference type="EMBL" id="KAF9462963.1"/>
    </source>
</evidence>
<gene>
    <name evidence="1" type="ORF">BDZ94DRAFT_1260271</name>
</gene>
<proteinExistence type="predicted"/>
<dbReference type="EMBL" id="MU150267">
    <property type="protein sequence ID" value="KAF9462963.1"/>
    <property type="molecule type" value="Genomic_DNA"/>
</dbReference>
<reference evidence="1" key="1">
    <citation type="submission" date="2020-11" db="EMBL/GenBank/DDBJ databases">
        <authorList>
            <consortium name="DOE Joint Genome Institute"/>
            <person name="Ahrendt S."/>
            <person name="Riley R."/>
            <person name="Andreopoulos W."/>
            <person name="Labutti K."/>
            <person name="Pangilinan J."/>
            <person name="Ruiz-Duenas F.J."/>
            <person name="Barrasa J.M."/>
            <person name="Sanchez-Garcia M."/>
            <person name="Camarero S."/>
            <person name="Miyauchi S."/>
            <person name="Serrano A."/>
            <person name="Linde D."/>
            <person name="Babiker R."/>
            <person name="Drula E."/>
            <person name="Ayuso-Fernandez I."/>
            <person name="Pacheco R."/>
            <person name="Padilla G."/>
            <person name="Ferreira P."/>
            <person name="Barriuso J."/>
            <person name="Kellner H."/>
            <person name="Castanera R."/>
            <person name="Alfaro M."/>
            <person name="Ramirez L."/>
            <person name="Pisabarro A.G."/>
            <person name="Kuo A."/>
            <person name="Tritt A."/>
            <person name="Lipzen A."/>
            <person name="He G."/>
            <person name="Yan M."/>
            <person name="Ng V."/>
            <person name="Cullen D."/>
            <person name="Martin F."/>
            <person name="Rosso M.-N."/>
            <person name="Henrissat B."/>
            <person name="Hibbett D."/>
            <person name="Martinez A.T."/>
            <person name="Grigoriev I.V."/>
        </authorList>
    </citation>
    <scope>NUCLEOTIDE SEQUENCE</scope>
    <source>
        <strain evidence="1">CBS 247.69</strain>
    </source>
</reference>
<keyword evidence="2" id="KW-1185">Reference proteome</keyword>
<accession>A0A9P5Y452</accession>
<dbReference type="AlphaFoldDB" id="A0A9P5Y452"/>
<dbReference type="Proteomes" id="UP000807353">
    <property type="component" value="Unassembled WGS sequence"/>
</dbReference>
<name>A0A9P5Y452_9AGAR</name>
<organism evidence="1 2">
    <name type="scientific">Collybia nuda</name>
    <dbReference type="NCBI Taxonomy" id="64659"/>
    <lineage>
        <taxon>Eukaryota</taxon>
        <taxon>Fungi</taxon>
        <taxon>Dikarya</taxon>
        <taxon>Basidiomycota</taxon>
        <taxon>Agaricomycotina</taxon>
        <taxon>Agaricomycetes</taxon>
        <taxon>Agaricomycetidae</taxon>
        <taxon>Agaricales</taxon>
        <taxon>Tricholomatineae</taxon>
        <taxon>Clitocybaceae</taxon>
        <taxon>Collybia</taxon>
    </lineage>
</organism>
<comment type="caution">
    <text evidence="1">The sequence shown here is derived from an EMBL/GenBank/DDBJ whole genome shotgun (WGS) entry which is preliminary data.</text>
</comment>
<evidence type="ECO:0000313" key="2">
    <source>
        <dbReference type="Proteomes" id="UP000807353"/>
    </source>
</evidence>